<evidence type="ECO:0000313" key="2">
    <source>
        <dbReference type="EMBL" id="GIY41369.1"/>
    </source>
</evidence>
<keyword evidence="3" id="KW-1185">Reference proteome</keyword>
<sequence>MLRNRRLSRTPPVISFLFPQMAASTVGHLISYSSSSRNHRYKSNINECIDRFVINNNSTQNFEYINMLTDSNSNEDYQSDSLHVPLHFLRASPNELEKSTGIPRRANGVHSGTKSSFRVSQRSERSRRNPLGGSFNGSVPLGFANLHPDSAGGVSAQCFLAARVLAIKTSATIRVPMPTPQWPVWKELLGKHSSGLLAKRAWPFVTLCQARRK</sequence>
<dbReference type="Proteomes" id="UP001054945">
    <property type="component" value="Unassembled WGS sequence"/>
</dbReference>
<accession>A0AAV4T6N5</accession>
<feature type="compositionally biased region" description="Polar residues" evidence="1">
    <location>
        <begin position="110"/>
        <end position="120"/>
    </location>
</feature>
<feature type="region of interest" description="Disordered" evidence="1">
    <location>
        <begin position="97"/>
        <end position="133"/>
    </location>
</feature>
<dbReference type="AlphaFoldDB" id="A0AAV4T6N5"/>
<reference evidence="2 3" key="1">
    <citation type="submission" date="2021-06" db="EMBL/GenBank/DDBJ databases">
        <title>Caerostris extrusa draft genome.</title>
        <authorList>
            <person name="Kono N."/>
            <person name="Arakawa K."/>
        </authorList>
    </citation>
    <scope>NUCLEOTIDE SEQUENCE [LARGE SCALE GENOMIC DNA]</scope>
</reference>
<protein>
    <submittedName>
        <fullName evidence="2">Uncharacterized protein</fullName>
    </submittedName>
</protein>
<dbReference type="EMBL" id="BPLR01010708">
    <property type="protein sequence ID" value="GIY41369.1"/>
    <property type="molecule type" value="Genomic_DNA"/>
</dbReference>
<evidence type="ECO:0000256" key="1">
    <source>
        <dbReference type="SAM" id="MobiDB-lite"/>
    </source>
</evidence>
<evidence type="ECO:0000313" key="3">
    <source>
        <dbReference type="Proteomes" id="UP001054945"/>
    </source>
</evidence>
<organism evidence="2 3">
    <name type="scientific">Caerostris extrusa</name>
    <name type="common">Bark spider</name>
    <name type="synonym">Caerostris bankana</name>
    <dbReference type="NCBI Taxonomy" id="172846"/>
    <lineage>
        <taxon>Eukaryota</taxon>
        <taxon>Metazoa</taxon>
        <taxon>Ecdysozoa</taxon>
        <taxon>Arthropoda</taxon>
        <taxon>Chelicerata</taxon>
        <taxon>Arachnida</taxon>
        <taxon>Araneae</taxon>
        <taxon>Araneomorphae</taxon>
        <taxon>Entelegynae</taxon>
        <taxon>Araneoidea</taxon>
        <taxon>Araneidae</taxon>
        <taxon>Caerostris</taxon>
    </lineage>
</organism>
<gene>
    <name evidence="2" type="ORF">CEXT_181411</name>
</gene>
<proteinExistence type="predicted"/>
<comment type="caution">
    <text evidence="2">The sequence shown here is derived from an EMBL/GenBank/DDBJ whole genome shotgun (WGS) entry which is preliminary data.</text>
</comment>
<name>A0AAV4T6N5_CAEEX</name>